<dbReference type="PANTHER" id="PTHR15691">
    <property type="entry name" value="WASH COMPLEX SUBUNIT 5"/>
    <property type="match status" value="1"/>
</dbReference>
<sequence>MDFLGENNSCGQAVLRLVSRGNAIIAELLRLVDYVPPVYKLETRQEQMQYAEVLLDFSYFKSVEMHERRIENTNGLQEVDLDLRENNLDILRRFYLVFESVHKYAVDLNRFIEDLEDGVFIQQSLESVFMNSDGKQLMCESLYLYGMMLLIVDLKYEGALRERLLVAYYRYCADTSRETNIDEVCTLLRSTGASSLPTAKRPANYPEDYFRRIRFRPQFISMVVGRLRSDDIYHRSLAFPLPEHRSTALSTQAAMLYVVLYFDPDTLYNQPATMREIVDKHFADNWVVSTYMGNLVNLLDAWEPYRAARGALANTIDVNVVKTWANSCGVKLGKTNGILQNLLKEGSLTEENAVTNVNKLLNLVRECNVTVRWLMLHTAPLTSAVEANKRAKAMRDLVMAEMRCRPVDVFELLLNTAQLELKLKELYKVVLAGKTDKWIVFKKEASGRLQDLADAFTGGMPLTRIEKNEKLQNWFADMAKQVNNLNFEDLVLAGPRIIQLIQALEEVQAFHQLESNIQVKQFIMETQDYLHKMIKMANTKEDILINLDVVGDLSYAWQLIDSYTKQMQDGIKENPSLVIKLRATFLKMASAMDHPLLRILQANSNDLESVSRYYSGELVAYVRKVLQIIPETLFNLLARIVDIQTNKLRELPTRLDKDKMKDFAQLDERLEVARLTHAISVFTEGILQMKTTLVGIIKIDPKQLLEDGIRKELVRLVALALHNDCMFPPKSKSTDFVQRLEILGAKMDGFRRSFEYIQDYIEIYGLKIWQEETSRIINFSVEQECNVFLRNKIPEWESVYQSRTIPIPKFPPVDISVSFIGRLARELVRITDPKVTVYIDQITSWFDVRTRQELVNITVFRKLQHALGAPGVAGLDRLYSFMIVRELQSLQRTLDDLLRDKTWVAHYQALAKAIGMGQSSIAQPAKFYTQATSKGAKLWPFMLETFQKIGQLQLLRRQLAYELRTVSRFDSKHLVAALETLNEAVLTDIKSKPLDAPRDDGKEQSFLMYELAEYLQWTGLTEPLSQIYVGTRKDSYLGLAMFLSFLGICNTFIPAPNLGNTLVPRRRYDPVDGTPFLVGFVTVMKQFHADDTRQVVQLIGQYLRSVVETAKATNGDFGPDAATLVVSLQWMLLYGAISKDVVASYVPGYVIRALQTV</sequence>
<dbReference type="GO" id="GO:0030041">
    <property type="term" value="P:actin filament polymerization"/>
    <property type="evidence" value="ECO:0007669"/>
    <property type="project" value="TreeGrafter"/>
</dbReference>
<name>A0A1W0XA01_HYPEX</name>
<dbReference type="Proteomes" id="UP000192578">
    <property type="component" value="Unassembled WGS sequence"/>
</dbReference>
<evidence type="ECO:0000313" key="2">
    <source>
        <dbReference type="EMBL" id="OQV24357.1"/>
    </source>
</evidence>
<dbReference type="GO" id="GO:0051125">
    <property type="term" value="P:regulation of actin nucleation"/>
    <property type="evidence" value="ECO:0007669"/>
    <property type="project" value="TreeGrafter"/>
</dbReference>
<reference evidence="3" key="1">
    <citation type="submission" date="2017-01" db="EMBL/GenBank/DDBJ databases">
        <title>Comparative genomics of anhydrobiosis in the tardigrade Hypsibius dujardini.</title>
        <authorList>
            <person name="Yoshida Y."/>
            <person name="Koutsovoulos G."/>
            <person name="Laetsch D."/>
            <person name="Stevens L."/>
            <person name="Kumar S."/>
            <person name="Horikawa D."/>
            <person name="Ishino K."/>
            <person name="Komine S."/>
            <person name="Tomita M."/>
            <person name="Blaxter M."/>
            <person name="Arakawa K."/>
        </authorList>
    </citation>
    <scope>NUCLEOTIDE SEQUENCE [LARGE SCALE GENOMIC DNA]</scope>
    <source>
        <strain evidence="3">Z151</strain>
    </source>
</reference>
<dbReference type="GO" id="GO:0007032">
    <property type="term" value="P:endosome organization"/>
    <property type="evidence" value="ECO:0007669"/>
    <property type="project" value="TreeGrafter"/>
</dbReference>
<gene>
    <name evidence="2" type="ORF">BV898_01895</name>
</gene>
<accession>A0A1W0XA01</accession>
<organism evidence="2 3">
    <name type="scientific">Hypsibius exemplaris</name>
    <name type="common">Freshwater tardigrade</name>
    <dbReference type="NCBI Taxonomy" id="2072580"/>
    <lineage>
        <taxon>Eukaryota</taxon>
        <taxon>Metazoa</taxon>
        <taxon>Ecdysozoa</taxon>
        <taxon>Tardigrada</taxon>
        <taxon>Eutardigrada</taxon>
        <taxon>Parachela</taxon>
        <taxon>Hypsibioidea</taxon>
        <taxon>Hypsibiidae</taxon>
        <taxon>Hypsibius</taxon>
    </lineage>
</organism>
<dbReference type="Pfam" id="PF10266">
    <property type="entry name" value="Strumpellin"/>
    <property type="match status" value="1"/>
</dbReference>
<dbReference type="InterPro" id="IPR019393">
    <property type="entry name" value="WASH_strumpellin"/>
</dbReference>
<evidence type="ECO:0000256" key="1">
    <source>
        <dbReference type="ARBA" id="ARBA00006224"/>
    </source>
</evidence>
<keyword evidence="3" id="KW-1185">Reference proteome</keyword>
<dbReference type="GO" id="GO:0140285">
    <property type="term" value="P:endosome fission"/>
    <property type="evidence" value="ECO:0007669"/>
    <property type="project" value="TreeGrafter"/>
</dbReference>
<proteinExistence type="inferred from homology"/>
<dbReference type="GO" id="GO:0071203">
    <property type="term" value="C:WASH complex"/>
    <property type="evidence" value="ECO:0007669"/>
    <property type="project" value="InterPro"/>
</dbReference>
<protein>
    <submittedName>
        <fullName evidence="2">WASH complex subunit strumpellin</fullName>
    </submittedName>
</protein>
<dbReference type="OrthoDB" id="565118at2759"/>
<dbReference type="PANTHER" id="PTHR15691:SF6">
    <property type="entry name" value="WASH COMPLEX SUBUNIT 5"/>
    <property type="match status" value="1"/>
</dbReference>
<dbReference type="GO" id="GO:0005768">
    <property type="term" value="C:endosome"/>
    <property type="evidence" value="ECO:0007669"/>
    <property type="project" value="TreeGrafter"/>
</dbReference>
<dbReference type="AlphaFoldDB" id="A0A1W0XA01"/>
<evidence type="ECO:0000313" key="3">
    <source>
        <dbReference type="Proteomes" id="UP000192578"/>
    </source>
</evidence>
<dbReference type="EMBL" id="MTYJ01000007">
    <property type="protein sequence ID" value="OQV24357.1"/>
    <property type="molecule type" value="Genomic_DNA"/>
</dbReference>
<comment type="caution">
    <text evidence="2">The sequence shown here is derived from an EMBL/GenBank/DDBJ whole genome shotgun (WGS) entry which is preliminary data.</text>
</comment>
<comment type="similarity">
    <text evidence="1">Belongs to the strumpellin family.</text>
</comment>